<evidence type="ECO:0000313" key="2">
    <source>
        <dbReference type="EMBL" id="MDM7856247.1"/>
    </source>
</evidence>
<comment type="caution">
    <text evidence="2">The sequence shown here is derived from an EMBL/GenBank/DDBJ whole genome shotgun (WGS) entry which is preliminary data.</text>
</comment>
<sequence length="254" mass="27039">MTLPLHTLAPAQTLVVEVWSDIACPWCYIGKRRFSAALEAFEHRDHVEVVWRSYELSPDTPRGPGRPEAEALAEHKGIPLDAVQRMFAHVTAQAATAGLTYDFDRVLSVNSFDLHRLVHLAADAGGRDLADRTLESLFSAHFERGLDLGDPEAVVAVARDAGFGAAGLDDDAVRELLAGDAFADAVRADEAEAAAIGVTGVPFFVAGRRVAVAGAQPTEVFAQLLEVAWREANPIVTLPGATDAEACADDACAI</sequence>
<dbReference type="InterPro" id="IPR001853">
    <property type="entry name" value="DSBA-like_thioredoxin_dom"/>
</dbReference>
<dbReference type="Gene3D" id="3.40.30.10">
    <property type="entry name" value="Glutaredoxin"/>
    <property type="match status" value="1"/>
</dbReference>
<dbReference type="SUPFAM" id="SSF52833">
    <property type="entry name" value="Thioredoxin-like"/>
    <property type="match status" value="1"/>
</dbReference>
<name>A0ABT7SL20_9CELL</name>
<protein>
    <submittedName>
        <fullName evidence="2">DsbA family oxidoreductase</fullName>
    </submittedName>
</protein>
<proteinExistence type="predicted"/>
<organism evidence="2 3">
    <name type="scientific">Cellulomonas alba</name>
    <dbReference type="NCBI Taxonomy" id="3053467"/>
    <lineage>
        <taxon>Bacteria</taxon>
        <taxon>Bacillati</taxon>
        <taxon>Actinomycetota</taxon>
        <taxon>Actinomycetes</taxon>
        <taxon>Micrococcales</taxon>
        <taxon>Cellulomonadaceae</taxon>
        <taxon>Cellulomonas</taxon>
    </lineage>
</organism>
<reference evidence="2 3" key="1">
    <citation type="submission" date="2023-06" db="EMBL/GenBank/DDBJ databases">
        <title>Cellulomonas sp. MW4 Whole genome sequence.</title>
        <authorList>
            <person name="Park S."/>
        </authorList>
    </citation>
    <scope>NUCLEOTIDE SEQUENCE [LARGE SCALE GENOMIC DNA]</scope>
    <source>
        <strain evidence="2 3">MW4</strain>
    </source>
</reference>
<dbReference type="InterPro" id="IPR036249">
    <property type="entry name" value="Thioredoxin-like_sf"/>
</dbReference>
<evidence type="ECO:0000259" key="1">
    <source>
        <dbReference type="Pfam" id="PF01323"/>
    </source>
</evidence>
<dbReference type="Proteomes" id="UP001529338">
    <property type="component" value="Unassembled WGS sequence"/>
</dbReference>
<keyword evidence="3" id="KW-1185">Reference proteome</keyword>
<accession>A0ABT7SL20</accession>
<dbReference type="PANTHER" id="PTHR13887">
    <property type="entry name" value="GLUTATHIONE S-TRANSFERASE KAPPA"/>
    <property type="match status" value="1"/>
</dbReference>
<evidence type="ECO:0000313" key="3">
    <source>
        <dbReference type="Proteomes" id="UP001529338"/>
    </source>
</evidence>
<dbReference type="Pfam" id="PF01323">
    <property type="entry name" value="DSBA"/>
    <property type="match status" value="1"/>
</dbReference>
<dbReference type="PANTHER" id="PTHR13887:SF41">
    <property type="entry name" value="THIOREDOXIN SUPERFAMILY PROTEIN"/>
    <property type="match status" value="1"/>
</dbReference>
<feature type="domain" description="DSBA-like thioredoxin" evidence="1">
    <location>
        <begin position="15"/>
        <end position="225"/>
    </location>
</feature>
<gene>
    <name evidence="2" type="ORF">QRT04_15015</name>
</gene>
<dbReference type="RefSeq" id="WP_289456338.1">
    <property type="nucleotide sequence ID" value="NZ_JAUCGQ010000002.1"/>
</dbReference>
<dbReference type="EMBL" id="JAUCGQ010000002">
    <property type="protein sequence ID" value="MDM7856247.1"/>
    <property type="molecule type" value="Genomic_DNA"/>
</dbReference>
<dbReference type="CDD" id="cd03024">
    <property type="entry name" value="DsbA_FrnE"/>
    <property type="match status" value="1"/>
</dbReference>